<dbReference type="EMBL" id="WIBF01000014">
    <property type="protein sequence ID" value="MQQ10401.1"/>
    <property type="molecule type" value="Genomic_DNA"/>
</dbReference>
<evidence type="ECO:0000313" key="1">
    <source>
        <dbReference type="EMBL" id="MQQ10401.1"/>
    </source>
</evidence>
<reference evidence="1 2" key="1">
    <citation type="submission" date="2019-10" db="EMBL/GenBank/DDBJ databases">
        <title>Epibacterium sp. nov., isolated from seawater.</title>
        <authorList>
            <person name="Zhang X."/>
            <person name="Li N."/>
        </authorList>
    </citation>
    <scope>NUCLEOTIDE SEQUENCE [LARGE SCALE GENOMIC DNA]</scope>
    <source>
        <strain evidence="1 2">SM1979</strain>
    </source>
</reference>
<keyword evidence="2" id="KW-1185">Reference proteome</keyword>
<accession>A0A843YHS2</accession>
<evidence type="ECO:0000313" key="2">
    <source>
        <dbReference type="Proteomes" id="UP000444174"/>
    </source>
</evidence>
<dbReference type="Proteomes" id="UP000444174">
    <property type="component" value="Unassembled WGS sequence"/>
</dbReference>
<protein>
    <submittedName>
        <fullName evidence="1">Uncharacterized protein</fullName>
    </submittedName>
</protein>
<gene>
    <name evidence="1" type="ORF">GFB49_18185</name>
</gene>
<proteinExistence type="predicted"/>
<name>A0A843YHS2_9RHOB</name>
<comment type="caution">
    <text evidence="1">The sequence shown here is derived from an EMBL/GenBank/DDBJ whole genome shotgun (WGS) entry which is preliminary data.</text>
</comment>
<sequence>MERIFDISDRAWLPWRFHGAMRSVLARL</sequence>
<organism evidence="1 2">
    <name type="scientific">Tritonibacter litoralis</name>
    <dbReference type="NCBI Taxonomy" id="2662264"/>
    <lineage>
        <taxon>Bacteria</taxon>
        <taxon>Pseudomonadati</taxon>
        <taxon>Pseudomonadota</taxon>
        <taxon>Alphaproteobacteria</taxon>
        <taxon>Rhodobacterales</taxon>
        <taxon>Paracoccaceae</taxon>
        <taxon>Tritonibacter</taxon>
    </lineage>
</organism>
<dbReference type="AlphaFoldDB" id="A0A843YHS2"/>